<accession>A0ABU2Y7Y0</accession>
<gene>
    <name evidence="2" type="ORF">RM519_13665</name>
</gene>
<protein>
    <submittedName>
        <fullName evidence="2">D-alanine--D-alanine ligase</fullName>
    </submittedName>
</protein>
<proteinExistence type="predicted"/>
<dbReference type="InterPro" id="IPR013651">
    <property type="entry name" value="ATP-grasp_RimK-type"/>
</dbReference>
<keyword evidence="2" id="KW-0436">Ligase</keyword>
<feature type="domain" description="ATP-grasp fold RimK-type" evidence="1">
    <location>
        <begin position="72"/>
        <end position="162"/>
    </location>
</feature>
<evidence type="ECO:0000313" key="2">
    <source>
        <dbReference type="EMBL" id="MDT0554304.1"/>
    </source>
</evidence>
<dbReference type="EMBL" id="JAVRHV010000009">
    <property type="protein sequence ID" value="MDT0554304.1"/>
    <property type="molecule type" value="Genomic_DNA"/>
</dbReference>
<dbReference type="Pfam" id="PF08443">
    <property type="entry name" value="RimK"/>
    <property type="match status" value="1"/>
</dbReference>
<comment type="caution">
    <text evidence="2">The sequence shown here is derived from an EMBL/GenBank/DDBJ whole genome shotgun (WGS) entry which is preliminary data.</text>
</comment>
<reference evidence="2 3" key="1">
    <citation type="submission" date="2023-09" db="EMBL/GenBank/DDBJ databases">
        <authorList>
            <person name="Rey-Velasco X."/>
        </authorList>
    </citation>
    <scope>NUCLEOTIDE SEQUENCE [LARGE SCALE GENOMIC DNA]</scope>
    <source>
        <strain evidence="2 3">P050</strain>
    </source>
</reference>
<name>A0ABU2Y7Y0_9FLAO</name>
<sequence>MSGKTFLYKLKHWEYWPSYMFYLPNIPYACYLAVKAKSPVFYSAVNPGIYNSGNGMESKFDTIKMIPERLRPKTVLICEGEPIETVLEKIKQEHLNFPLIAKPDIGFRGLLVKKINSREELEQYLLKYPIKVIIQEFIDLPNECGIFYYRIPDEQKGHITSITFKEFLTVTGTGKKSIEELITEDKRARLYLNLLQELHGNTLHSILKNGEKFILNTIGNHCKGTRFINGNDFISKELEESFDSLNKKIDGWYYGRIDIKYNQFDDLLNGENYKILEINGIISEPTHIYDASTHSYFKAVKSIATHWKTIYKIAKTNHFILHFPYTKTSSFLKDLVNLKRYTKRLHSLTR</sequence>
<dbReference type="Gene3D" id="3.30.1490.20">
    <property type="entry name" value="ATP-grasp fold, A domain"/>
    <property type="match status" value="1"/>
</dbReference>
<dbReference type="SUPFAM" id="SSF56059">
    <property type="entry name" value="Glutathione synthetase ATP-binding domain-like"/>
    <property type="match status" value="1"/>
</dbReference>
<dbReference type="RefSeq" id="WP_311594391.1">
    <property type="nucleotide sequence ID" value="NZ_JAVRHV010000009.1"/>
</dbReference>
<keyword evidence="3" id="KW-1185">Reference proteome</keyword>
<dbReference type="Proteomes" id="UP001252186">
    <property type="component" value="Unassembled WGS sequence"/>
</dbReference>
<organism evidence="2 3">
    <name type="scientific">Urechidicola vernalis</name>
    <dbReference type="NCBI Taxonomy" id="3075600"/>
    <lineage>
        <taxon>Bacteria</taxon>
        <taxon>Pseudomonadati</taxon>
        <taxon>Bacteroidota</taxon>
        <taxon>Flavobacteriia</taxon>
        <taxon>Flavobacteriales</taxon>
        <taxon>Flavobacteriaceae</taxon>
        <taxon>Urechidicola</taxon>
    </lineage>
</organism>
<dbReference type="GO" id="GO:0016874">
    <property type="term" value="F:ligase activity"/>
    <property type="evidence" value="ECO:0007669"/>
    <property type="project" value="UniProtKB-KW"/>
</dbReference>
<evidence type="ECO:0000259" key="1">
    <source>
        <dbReference type="Pfam" id="PF08443"/>
    </source>
</evidence>
<dbReference type="InterPro" id="IPR013815">
    <property type="entry name" value="ATP_grasp_subdomain_1"/>
</dbReference>
<evidence type="ECO:0000313" key="3">
    <source>
        <dbReference type="Proteomes" id="UP001252186"/>
    </source>
</evidence>